<proteinExistence type="predicted"/>
<sequence>MKSIRLYIILFLFGLLTGCFEDEGNYSYEEINPPLWSDNFNTSSPKRILAYAGDGEVMKFRGSKMFTWETDSAMRAEEVRYEWKIKGVVISEELDFDMPTDEVVKKIGLTRYSNDMGEWGTFSVIEKKTGITFPARLFVYFYPPFAPNDWFILSENGGNSKVSVISPRTVLENGKETFNYKLKEDVYATINGHDIPGKPKDLVMETSRDVSAGGACVILTDQVAYEVNVQNMMKVDEVKDQFLDGAPADFKIAAMREKAPSSPSFGEGSASFIVTEDGRLFTRMRSANYLVGKYLTEPYYIDANGYEITMLGHSTYGQNIPCYDAKNRRIVMATTWREDVGEDMYNKTSVYKTRVIPLKRHQTVPVSEFAEGTEMLYLSQKHHIPFFYDGTTLLFTAYYNDPNYPATLVGDFGFDNRSASFHFNGFERWFRLPVKLDASSVFLVSSNYRSSTYAEDAKYRDFYSVGNELYFVQRAADWMDTSVRFLKFNATIPSKITSLAYAFFDLDQLWIGCEDGTIQAYDIRNINSPVLLFEKNVGGKVASIKQIGWHTTSHDWY</sequence>
<dbReference type="Proteomes" id="UP000283426">
    <property type="component" value="Unassembled WGS sequence"/>
</dbReference>
<evidence type="ECO:0000313" key="2">
    <source>
        <dbReference type="Proteomes" id="UP000283426"/>
    </source>
</evidence>
<dbReference type="EMBL" id="QRYW01000036">
    <property type="protein sequence ID" value="RGV21139.1"/>
    <property type="molecule type" value="Genomic_DNA"/>
</dbReference>
<dbReference type="InterPro" id="IPR032183">
    <property type="entry name" value="PKD-like"/>
</dbReference>
<dbReference type="Pfam" id="PF16407">
    <property type="entry name" value="PKD_2"/>
    <property type="match status" value="1"/>
</dbReference>
<name>A0A412W886_9BACT</name>
<dbReference type="PROSITE" id="PS51257">
    <property type="entry name" value="PROKAR_LIPOPROTEIN"/>
    <property type="match status" value="1"/>
</dbReference>
<reference evidence="1 2" key="1">
    <citation type="submission" date="2018-08" db="EMBL/GenBank/DDBJ databases">
        <title>A genome reference for cultivated species of the human gut microbiota.</title>
        <authorList>
            <person name="Zou Y."/>
            <person name="Xue W."/>
            <person name="Luo G."/>
        </authorList>
    </citation>
    <scope>NUCLEOTIDE SEQUENCE [LARGE SCALE GENOMIC DNA]</scope>
    <source>
        <strain evidence="1 2">AF14-6AC</strain>
    </source>
</reference>
<protein>
    <recommendedName>
        <fullName evidence="3">Lipoprotein</fullName>
    </recommendedName>
</protein>
<dbReference type="AlphaFoldDB" id="A0A412W886"/>
<accession>A0A412W886</accession>
<gene>
    <name evidence="1" type="ORF">DWW24_15255</name>
</gene>
<dbReference type="RefSeq" id="WP_118108359.1">
    <property type="nucleotide sequence ID" value="NZ_QRYW01000036.1"/>
</dbReference>
<organism evidence="1 2">
    <name type="scientific">Odoribacter splanchnicus</name>
    <dbReference type="NCBI Taxonomy" id="28118"/>
    <lineage>
        <taxon>Bacteria</taxon>
        <taxon>Pseudomonadati</taxon>
        <taxon>Bacteroidota</taxon>
        <taxon>Bacteroidia</taxon>
        <taxon>Bacteroidales</taxon>
        <taxon>Odoribacteraceae</taxon>
        <taxon>Odoribacter</taxon>
    </lineage>
</organism>
<evidence type="ECO:0008006" key="3">
    <source>
        <dbReference type="Google" id="ProtNLM"/>
    </source>
</evidence>
<evidence type="ECO:0000313" key="1">
    <source>
        <dbReference type="EMBL" id="RGV21139.1"/>
    </source>
</evidence>
<comment type="caution">
    <text evidence="1">The sequence shown here is derived from an EMBL/GenBank/DDBJ whole genome shotgun (WGS) entry which is preliminary data.</text>
</comment>